<evidence type="ECO:0000256" key="1">
    <source>
        <dbReference type="ARBA" id="ARBA00008874"/>
    </source>
</evidence>
<feature type="compositionally biased region" description="Basic and acidic residues" evidence="9">
    <location>
        <begin position="796"/>
        <end position="821"/>
    </location>
</feature>
<feature type="region of interest" description="Disordered" evidence="9">
    <location>
        <begin position="930"/>
        <end position="953"/>
    </location>
</feature>
<evidence type="ECO:0000313" key="11">
    <source>
        <dbReference type="Ensembl" id="ENSAMXP00005047594.1"/>
    </source>
</evidence>
<organism evidence="11 12">
    <name type="scientific">Astyanax mexicanus</name>
    <name type="common">Blind cave fish</name>
    <name type="synonym">Astyanax fasciatus mexicanus</name>
    <dbReference type="NCBI Taxonomy" id="7994"/>
    <lineage>
        <taxon>Eukaryota</taxon>
        <taxon>Metazoa</taxon>
        <taxon>Chordata</taxon>
        <taxon>Craniata</taxon>
        <taxon>Vertebrata</taxon>
        <taxon>Euteleostomi</taxon>
        <taxon>Actinopterygii</taxon>
        <taxon>Neopterygii</taxon>
        <taxon>Teleostei</taxon>
        <taxon>Ostariophysi</taxon>
        <taxon>Characiformes</taxon>
        <taxon>Characoidei</taxon>
        <taxon>Acestrorhamphidae</taxon>
        <taxon>Acestrorhamphinae</taxon>
        <taxon>Astyanax</taxon>
    </lineage>
</organism>
<keyword evidence="6" id="KW-0418">Kinase</keyword>
<feature type="compositionally biased region" description="Basic and acidic residues" evidence="9">
    <location>
        <begin position="356"/>
        <end position="369"/>
    </location>
</feature>
<evidence type="ECO:0000256" key="8">
    <source>
        <dbReference type="ARBA" id="ARBA00048679"/>
    </source>
</evidence>
<dbReference type="Proteomes" id="UP000694621">
    <property type="component" value="Unplaced"/>
</dbReference>
<dbReference type="InterPro" id="IPR022165">
    <property type="entry name" value="PKK"/>
</dbReference>
<keyword evidence="3" id="KW-0723">Serine/threonine-protein kinase</keyword>
<name>A0A8B9RJE0_ASTMX</name>
<evidence type="ECO:0000313" key="12">
    <source>
        <dbReference type="Proteomes" id="UP000694621"/>
    </source>
</evidence>
<evidence type="ECO:0000256" key="3">
    <source>
        <dbReference type="ARBA" id="ARBA00022527"/>
    </source>
</evidence>
<feature type="compositionally biased region" description="Basic and acidic residues" evidence="9">
    <location>
        <begin position="1067"/>
        <end position="1086"/>
    </location>
</feature>
<dbReference type="GO" id="GO:0005524">
    <property type="term" value="F:ATP binding"/>
    <property type="evidence" value="ECO:0007669"/>
    <property type="project" value="InterPro"/>
</dbReference>
<dbReference type="SUPFAM" id="SSF56112">
    <property type="entry name" value="Protein kinase-like (PK-like)"/>
    <property type="match status" value="1"/>
</dbReference>
<feature type="compositionally biased region" description="Basic and acidic residues" evidence="9">
    <location>
        <begin position="606"/>
        <end position="648"/>
    </location>
</feature>
<proteinExistence type="inferred from homology"/>
<evidence type="ECO:0000256" key="4">
    <source>
        <dbReference type="ARBA" id="ARBA00022553"/>
    </source>
</evidence>
<comment type="similarity">
    <text evidence="1">Belongs to the protein kinase superfamily. STE Ser/Thr protein kinase family. STE20 subfamily.</text>
</comment>
<dbReference type="PROSITE" id="PS50011">
    <property type="entry name" value="PROTEIN_KINASE_DOM"/>
    <property type="match status" value="1"/>
</dbReference>
<feature type="compositionally biased region" description="Basic and acidic residues" evidence="9">
    <location>
        <begin position="940"/>
        <end position="953"/>
    </location>
</feature>
<dbReference type="Pfam" id="PF00069">
    <property type="entry name" value="Pkinase"/>
    <property type="match status" value="1"/>
</dbReference>
<feature type="compositionally biased region" description="Basic and acidic residues" evidence="9">
    <location>
        <begin position="507"/>
        <end position="543"/>
    </location>
</feature>
<dbReference type="InterPro" id="IPR011009">
    <property type="entry name" value="Kinase-like_dom_sf"/>
</dbReference>
<sequence>MATLLMRLFRLGVEKKRVRQYEHLKRDVDPRESWETLGELGDGAFGKVYKAQNRVSGVMGAVKVMEVRSEEQLEDYITEINILAECRHAHIISLLEAVYFEGWLWILIEFCPGGALDDIMLADFGVSAKNDNTLQRRATFIGTPYWMAPEVIMCETSKDTPYSSKADIWSLGITLIEAAEMEPPHHSLNPMRVLLKITKSPPPTLTHPRRWSSHFQDFLRRALQKNPESRWGAQQLLAHPFAYAGRDGRALKELIAEAKAEVTEVIEAEVTEPQSQTNVNCRYLDTSNRSEPGEAKKDRSHDYLDLAGFTSQAQLSFTKEELSRSPAVEKERTNTCEEHQEHQKQAENPTYTSDQANKEEKTDTGRIEEDGGAETQDTKDFKEGLEDKSETDKDFESVENHLSDAESPSDNIITKESAEEAPQIMEVTSSSNGKEELEEQESPLNDSEQVYLKDNEVKINEDKIDQVVRNEDELEGEETKDKTTITDKSVQHQSVSLPKSCGSEVVNEVKIKEDMIDQELRHEDEAQSEENKDTTPKTDKLDQHQSVSLPNSSGSEVVNEVKIKEEKTSEELRQKDEVEDKENRDDNRQETDKSDQHQSINVLKSGFEKVKEVQIEEDMKGEELMREDDKVQGEENKDKTTETDKSERPQSINLPESSGSEGTAVSSTSEPREVESGKTKQDSSGEKVLSMNRRTVKKTRKFMVDGREVSVTTSKVISEKDSKEEQMRSVRRQELHALKQLQREEQREFTQLEQKLQQQREQMFRHIEQEMSSKKQYYDGELERLEKQYQQQSVRMETEHTQRLQEEARRLKTQQEKELHRKSSTLKSDPVEEQRFLQKQQQELNDALQKAVQEHKRKVASMDWEVTVKSQQLKRARESVIWELEQRHLQEKYHLFKQQVKEQYSLQRQQLSKRHNKDMERASRFQQSLVEEQKSAQAQERGRLLKAQRAESKTRLTQYRQELRKQGLTGPEQRHKITQFLAEEESRQKQERSQLQETQESQLKEVQEQCDANITELQQLQNEKLQVLVEMEKKKIKCLEDEHTLELNEWRDKLACRKEALEEDLARKRREYEGSRRRGSEPESRFQARRARFFPSLSFS</sequence>
<feature type="compositionally biased region" description="Basic and acidic residues" evidence="9">
    <location>
        <begin position="376"/>
        <end position="404"/>
    </location>
</feature>
<dbReference type="Gene3D" id="1.10.510.10">
    <property type="entry name" value="Transferase(Phosphotransferase) domain 1"/>
    <property type="match status" value="1"/>
</dbReference>
<feature type="region of interest" description="Disordered" evidence="9">
    <location>
        <begin position="790"/>
        <end position="833"/>
    </location>
</feature>
<evidence type="ECO:0000259" key="10">
    <source>
        <dbReference type="PROSITE" id="PS50011"/>
    </source>
</evidence>
<keyword evidence="5" id="KW-0808">Transferase</keyword>
<dbReference type="EC" id="2.7.11.1" evidence="2"/>
<comment type="catalytic activity">
    <reaction evidence="7">
        <text>L-threonyl-[protein] + ATP = O-phospho-L-threonyl-[protein] + ADP + H(+)</text>
        <dbReference type="Rhea" id="RHEA:46608"/>
        <dbReference type="Rhea" id="RHEA-COMP:11060"/>
        <dbReference type="Rhea" id="RHEA-COMP:11605"/>
        <dbReference type="ChEBI" id="CHEBI:15378"/>
        <dbReference type="ChEBI" id="CHEBI:30013"/>
        <dbReference type="ChEBI" id="CHEBI:30616"/>
        <dbReference type="ChEBI" id="CHEBI:61977"/>
        <dbReference type="ChEBI" id="CHEBI:456216"/>
        <dbReference type="EC" id="2.7.11.1"/>
    </reaction>
</comment>
<dbReference type="InterPro" id="IPR051585">
    <property type="entry name" value="STE20_Ser/Thr_Kinases"/>
</dbReference>
<evidence type="ECO:0000256" key="7">
    <source>
        <dbReference type="ARBA" id="ARBA00047899"/>
    </source>
</evidence>
<dbReference type="PANTHER" id="PTHR46538">
    <property type="entry name" value="PROTEIN KINASE DOMAIN-CONTAINING PROTEIN"/>
    <property type="match status" value="1"/>
</dbReference>
<dbReference type="Gene3D" id="3.30.200.20">
    <property type="entry name" value="Phosphorylase Kinase, domain 1"/>
    <property type="match status" value="1"/>
</dbReference>
<feature type="compositionally biased region" description="Polar residues" evidence="9">
    <location>
        <begin position="544"/>
        <end position="555"/>
    </location>
</feature>
<dbReference type="AlphaFoldDB" id="A0A8B9RJE0"/>
<comment type="catalytic activity">
    <reaction evidence="8">
        <text>L-seryl-[protein] + ATP = O-phospho-L-seryl-[protein] + ADP + H(+)</text>
        <dbReference type="Rhea" id="RHEA:17989"/>
        <dbReference type="Rhea" id="RHEA-COMP:9863"/>
        <dbReference type="Rhea" id="RHEA-COMP:11604"/>
        <dbReference type="ChEBI" id="CHEBI:15378"/>
        <dbReference type="ChEBI" id="CHEBI:29999"/>
        <dbReference type="ChEBI" id="CHEBI:30616"/>
        <dbReference type="ChEBI" id="CHEBI:83421"/>
        <dbReference type="ChEBI" id="CHEBI:456216"/>
        <dbReference type="EC" id="2.7.11.1"/>
    </reaction>
</comment>
<feature type="region of interest" description="Disordered" evidence="9">
    <location>
        <begin position="317"/>
        <end position="701"/>
    </location>
</feature>
<dbReference type="Ensembl" id="ENSAMXT00005051666.1">
    <property type="protein sequence ID" value="ENSAMXP00005047594.1"/>
    <property type="gene ID" value="ENSAMXG00005021347.1"/>
</dbReference>
<keyword evidence="4" id="KW-0597">Phosphoprotein</keyword>
<evidence type="ECO:0000256" key="5">
    <source>
        <dbReference type="ARBA" id="ARBA00022679"/>
    </source>
</evidence>
<evidence type="ECO:0000256" key="6">
    <source>
        <dbReference type="ARBA" id="ARBA00022777"/>
    </source>
</evidence>
<accession>A0A8B9RJE0</accession>
<feature type="compositionally biased region" description="Polar residues" evidence="9">
    <location>
        <begin position="346"/>
        <end position="355"/>
    </location>
</feature>
<evidence type="ECO:0000256" key="9">
    <source>
        <dbReference type="SAM" id="MobiDB-lite"/>
    </source>
</evidence>
<evidence type="ECO:0000256" key="2">
    <source>
        <dbReference type="ARBA" id="ARBA00012513"/>
    </source>
</evidence>
<feature type="compositionally biased region" description="Basic and acidic residues" evidence="9">
    <location>
        <begin position="451"/>
        <end position="485"/>
    </location>
</feature>
<feature type="compositionally biased region" description="Basic and acidic residues" evidence="9">
    <location>
        <begin position="559"/>
        <end position="596"/>
    </location>
</feature>
<dbReference type="GO" id="GO:0004674">
    <property type="term" value="F:protein serine/threonine kinase activity"/>
    <property type="evidence" value="ECO:0007669"/>
    <property type="project" value="UniProtKB-KW"/>
</dbReference>
<feature type="domain" description="Protein kinase" evidence="10">
    <location>
        <begin position="34"/>
        <end position="242"/>
    </location>
</feature>
<feature type="compositionally biased region" description="Polar residues" evidence="9">
    <location>
        <begin position="649"/>
        <end position="669"/>
    </location>
</feature>
<feature type="region of interest" description="Disordered" evidence="9">
    <location>
        <begin position="1067"/>
        <end position="1087"/>
    </location>
</feature>
<feature type="compositionally biased region" description="Basic and acidic residues" evidence="9">
    <location>
        <begin position="318"/>
        <end position="345"/>
    </location>
</feature>
<dbReference type="Pfam" id="PF12474">
    <property type="entry name" value="PKK"/>
    <property type="match status" value="2"/>
</dbReference>
<feature type="compositionally biased region" description="Basic and acidic residues" evidence="9">
    <location>
        <begin position="670"/>
        <end position="685"/>
    </location>
</feature>
<dbReference type="PANTHER" id="PTHR46538:SF4">
    <property type="entry name" value="NON-SPECIFIC SERINE_THREONINE PROTEIN KINASE"/>
    <property type="match status" value="1"/>
</dbReference>
<reference evidence="11" key="1">
    <citation type="submission" date="2025-08" db="UniProtKB">
        <authorList>
            <consortium name="Ensembl"/>
        </authorList>
    </citation>
    <scope>IDENTIFICATION</scope>
</reference>
<dbReference type="InterPro" id="IPR000719">
    <property type="entry name" value="Prot_kinase_dom"/>
</dbReference>
<protein>
    <recommendedName>
        <fullName evidence="2">non-specific serine/threonine protein kinase</fullName>
        <ecNumber evidence="2">2.7.11.1</ecNumber>
    </recommendedName>
</protein>